<dbReference type="NCBIfam" id="TIGR01764">
    <property type="entry name" value="excise"/>
    <property type="match status" value="1"/>
</dbReference>
<keyword evidence="3" id="KW-1185">Reference proteome</keyword>
<feature type="domain" description="Helix-turn-helix" evidence="1">
    <location>
        <begin position="5"/>
        <end position="52"/>
    </location>
</feature>
<name>A0ABX8S9E4_9ACTN</name>
<protein>
    <submittedName>
        <fullName evidence="2">Helix-turn-helix domain-containing protein</fullName>
    </submittedName>
</protein>
<organism evidence="2 3">
    <name type="scientific">Skermania pinensis</name>
    <dbReference type="NCBI Taxonomy" id="39122"/>
    <lineage>
        <taxon>Bacteria</taxon>
        <taxon>Bacillati</taxon>
        <taxon>Actinomycetota</taxon>
        <taxon>Actinomycetes</taxon>
        <taxon>Mycobacteriales</taxon>
        <taxon>Gordoniaceae</taxon>
        <taxon>Skermania</taxon>
    </lineage>
</organism>
<evidence type="ECO:0000259" key="1">
    <source>
        <dbReference type="Pfam" id="PF12728"/>
    </source>
</evidence>
<dbReference type="RefSeq" id="WP_066474759.1">
    <property type="nucleotide sequence ID" value="NZ_CBCRUZ010000007.1"/>
</dbReference>
<accession>A0ABX8S9E4</accession>
<dbReference type="Pfam" id="PF12728">
    <property type="entry name" value="HTH_17"/>
    <property type="match status" value="1"/>
</dbReference>
<dbReference type="Proteomes" id="UP000887023">
    <property type="component" value="Chromosome"/>
</dbReference>
<gene>
    <name evidence="2" type="ORF">KV203_17555</name>
</gene>
<reference evidence="2" key="1">
    <citation type="submission" date="2021-07" db="EMBL/GenBank/DDBJ databases">
        <title>Candidatus Kaistella beijingensis sp. nov. isolated from a municipal wastewater treatment plant is involved in sludge foaming.</title>
        <authorList>
            <person name="Song Y."/>
            <person name="Liu S.-J."/>
        </authorList>
    </citation>
    <scope>NUCLEOTIDE SEQUENCE</scope>
    <source>
        <strain evidence="2">DSM 43998</strain>
    </source>
</reference>
<dbReference type="InterPro" id="IPR010093">
    <property type="entry name" value="SinI_DNA-bd"/>
</dbReference>
<proteinExistence type="predicted"/>
<dbReference type="InterPro" id="IPR041657">
    <property type="entry name" value="HTH_17"/>
</dbReference>
<dbReference type="EMBL" id="CP079105">
    <property type="protein sequence ID" value="QXQ13594.1"/>
    <property type="molecule type" value="Genomic_DNA"/>
</dbReference>
<evidence type="ECO:0000313" key="3">
    <source>
        <dbReference type="Proteomes" id="UP000887023"/>
    </source>
</evidence>
<evidence type="ECO:0000313" key="2">
    <source>
        <dbReference type="EMBL" id="QXQ13594.1"/>
    </source>
</evidence>
<sequence>MDDLFLRTGEVADRLGVSRQHVVDLCTQGKLRYVLIGSHRRIPESAVIAMLAPGRGRYSDGHQQSLALHAAVVAKLIDDPERVLGIAGRNLQRDIDTGSIHDLRYSREWEMLIDQGLPALIEAMLDPSDRGVTLRSCTPFTGVLDSGQVQAIKRIYRKKQVAPGVA</sequence>